<dbReference type="GO" id="GO:0045944">
    <property type="term" value="P:positive regulation of transcription by RNA polymerase II"/>
    <property type="evidence" value="ECO:0007669"/>
    <property type="project" value="TreeGrafter"/>
</dbReference>
<dbReference type="GO" id="GO:0008270">
    <property type="term" value="F:zinc ion binding"/>
    <property type="evidence" value="ECO:0007669"/>
    <property type="project" value="InterPro"/>
</dbReference>
<organism evidence="7 8">
    <name type="scientific">Exophiala viscosa</name>
    <dbReference type="NCBI Taxonomy" id="2486360"/>
    <lineage>
        <taxon>Eukaryota</taxon>
        <taxon>Fungi</taxon>
        <taxon>Dikarya</taxon>
        <taxon>Ascomycota</taxon>
        <taxon>Pezizomycotina</taxon>
        <taxon>Eurotiomycetes</taxon>
        <taxon>Chaetothyriomycetidae</taxon>
        <taxon>Chaetothyriales</taxon>
        <taxon>Herpotrichiellaceae</taxon>
        <taxon>Exophiala</taxon>
    </lineage>
</organism>
<evidence type="ECO:0000256" key="3">
    <source>
        <dbReference type="ARBA" id="ARBA00023125"/>
    </source>
</evidence>
<evidence type="ECO:0000256" key="4">
    <source>
        <dbReference type="ARBA" id="ARBA00023163"/>
    </source>
</evidence>
<dbReference type="GO" id="GO:0005634">
    <property type="term" value="C:nucleus"/>
    <property type="evidence" value="ECO:0007669"/>
    <property type="project" value="UniProtKB-SubCell"/>
</dbReference>
<evidence type="ECO:0000259" key="6">
    <source>
        <dbReference type="PROSITE" id="PS50048"/>
    </source>
</evidence>
<evidence type="ECO:0000313" key="7">
    <source>
        <dbReference type="EMBL" id="KAI1611788.1"/>
    </source>
</evidence>
<dbReference type="AlphaFoldDB" id="A0AAN6DTE9"/>
<comment type="caution">
    <text evidence="7">The sequence shown here is derived from an EMBL/GenBank/DDBJ whole genome shotgun (WGS) entry which is preliminary data.</text>
</comment>
<dbReference type="InterPro" id="IPR001138">
    <property type="entry name" value="Zn2Cys6_DnaBD"/>
</dbReference>
<gene>
    <name evidence="7" type="ORF">EDD36DRAFT_266872</name>
</gene>
<sequence length="335" mass="37560">MAIGSRSRTGCLTCRLRKKKCDEQRPVCRICHSSELTCYGYDAPLPNWYTSRANWEEVKRSNEAHAIHALAETRYNIRRKDAAKTNINCFAIPSDIAESDERHYFHASTSRSGVAVGSISTISTVPSRVTVTPNTWQLRPETIWWDSAISNLTPETQSSAGRDTRLLTMFLEVIHPITHGLYPLLSGRDRSCLLNPLVSDSALYSAAMSVSACFDHSLTELPKIDEIGICPKVKRLQSTAIHQLQNRLHAFTTERNLSLQEFLFTGIHLLDVVLNLINLEIFSMLQGHWEVHHQAARILLNHLEIRSISKGGHGIEPMTSAIDFALSIMSGADDR</sequence>
<feature type="domain" description="Zn(2)-C6 fungal-type" evidence="6">
    <location>
        <begin position="10"/>
        <end position="38"/>
    </location>
</feature>
<dbReference type="SMART" id="SM00066">
    <property type="entry name" value="GAL4"/>
    <property type="match status" value="1"/>
</dbReference>
<evidence type="ECO:0000313" key="8">
    <source>
        <dbReference type="Proteomes" id="UP001203852"/>
    </source>
</evidence>
<evidence type="ECO:0000256" key="1">
    <source>
        <dbReference type="ARBA" id="ARBA00004123"/>
    </source>
</evidence>
<dbReference type="Pfam" id="PF00172">
    <property type="entry name" value="Zn_clus"/>
    <property type="match status" value="1"/>
</dbReference>
<protein>
    <recommendedName>
        <fullName evidence="6">Zn(2)-C6 fungal-type domain-containing protein</fullName>
    </recommendedName>
</protein>
<dbReference type="GO" id="GO:0000981">
    <property type="term" value="F:DNA-binding transcription factor activity, RNA polymerase II-specific"/>
    <property type="evidence" value="ECO:0007669"/>
    <property type="project" value="InterPro"/>
</dbReference>
<dbReference type="InterPro" id="IPR036864">
    <property type="entry name" value="Zn2-C6_fun-type_DNA-bd_sf"/>
</dbReference>
<dbReference type="PROSITE" id="PS50048">
    <property type="entry name" value="ZN2_CY6_FUNGAL_2"/>
    <property type="match status" value="1"/>
</dbReference>
<dbReference type="InterPro" id="IPR021858">
    <property type="entry name" value="Fun_TF"/>
</dbReference>
<accession>A0AAN6DTE9</accession>
<dbReference type="PROSITE" id="PS00463">
    <property type="entry name" value="ZN2_CY6_FUNGAL_1"/>
    <property type="match status" value="1"/>
</dbReference>
<dbReference type="Pfam" id="PF11951">
    <property type="entry name" value="Fungal_trans_2"/>
    <property type="match status" value="1"/>
</dbReference>
<dbReference type="Proteomes" id="UP001203852">
    <property type="component" value="Unassembled WGS sequence"/>
</dbReference>
<keyword evidence="3" id="KW-0238">DNA-binding</keyword>
<name>A0AAN6DTE9_9EURO</name>
<reference evidence="7" key="1">
    <citation type="journal article" date="2022" name="bioRxiv">
        <title>Deciphering the potential niche of two novel black yeast fungi from a biological soil crust based on their genomes, phenotypes, and melanin regulation.</title>
        <authorList>
            <consortium name="DOE Joint Genome Institute"/>
            <person name="Carr E.C."/>
            <person name="Barton Q."/>
            <person name="Grambo S."/>
            <person name="Sullivan M."/>
            <person name="Renfro C.M."/>
            <person name="Kuo A."/>
            <person name="Pangilinan J."/>
            <person name="Lipzen A."/>
            <person name="Keymanesh K."/>
            <person name="Savage E."/>
            <person name="Barry K."/>
            <person name="Grigoriev I.V."/>
            <person name="Riekhof W.R."/>
            <person name="Harris S.S."/>
        </authorList>
    </citation>
    <scope>NUCLEOTIDE SEQUENCE</scope>
    <source>
        <strain evidence="7">JF 03-4F</strain>
    </source>
</reference>
<keyword evidence="2" id="KW-0805">Transcription regulation</keyword>
<dbReference type="Gene3D" id="4.10.240.10">
    <property type="entry name" value="Zn(2)-C6 fungal-type DNA-binding domain"/>
    <property type="match status" value="1"/>
</dbReference>
<comment type="subcellular location">
    <subcellularLocation>
        <location evidence="1">Nucleus</location>
    </subcellularLocation>
</comment>
<evidence type="ECO:0000256" key="2">
    <source>
        <dbReference type="ARBA" id="ARBA00023015"/>
    </source>
</evidence>
<keyword evidence="8" id="KW-1185">Reference proteome</keyword>
<keyword evidence="5" id="KW-0539">Nucleus</keyword>
<evidence type="ECO:0000256" key="5">
    <source>
        <dbReference type="ARBA" id="ARBA00023242"/>
    </source>
</evidence>
<dbReference type="PANTHER" id="PTHR37534">
    <property type="entry name" value="TRANSCRIPTIONAL ACTIVATOR PROTEIN UGA3"/>
    <property type="match status" value="1"/>
</dbReference>
<dbReference type="SUPFAM" id="SSF57701">
    <property type="entry name" value="Zn2/Cys6 DNA-binding domain"/>
    <property type="match status" value="1"/>
</dbReference>
<proteinExistence type="predicted"/>
<keyword evidence="4" id="KW-0804">Transcription</keyword>
<dbReference type="CDD" id="cd00067">
    <property type="entry name" value="GAL4"/>
    <property type="match status" value="1"/>
</dbReference>
<dbReference type="GO" id="GO:0000976">
    <property type="term" value="F:transcription cis-regulatory region binding"/>
    <property type="evidence" value="ECO:0007669"/>
    <property type="project" value="TreeGrafter"/>
</dbReference>
<dbReference type="PANTHER" id="PTHR37534:SF26">
    <property type="entry name" value="TRANSCRIPTION FACTOR, PUTATIVE-RELATED"/>
    <property type="match status" value="1"/>
</dbReference>
<dbReference type="EMBL" id="MU404355">
    <property type="protein sequence ID" value="KAI1611788.1"/>
    <property type="molecule type" value="Genomic_DNA"/>
</dbReference>